<dbReference type="Pfam" id="PF00892">
    <property type="entry name" value="EamA"/>
    <property type="match status" value="2"/>
</dbReference>
<keyword evidence="1" id="KW-0812">Transmembrane</keyword>
<keyword evidence="1" id="KW-1133">Transmembrane helix</keyword>
<evidence type="ECO:0000313" key="3">
    <source>
        <dbReference type="EMBL" id="EAR84166.2"/>
    </source>
</evidence>
<organism evidence="3 4">
    <name type="scientific">Tetrahymena thermophila (strain SB210)</name>
    <dbReference type="NCBI Taxonomy" id="312017"/>
    <lineage>
        <taxon>Eukaryota</taxon>
        <taxon>Sar</taxon>
        <taxon>Alveolata</taxon>
        <taxon>Ciliophora</taxon>
        <taxon>Intramacronucleata</taxon>
        <taxon>Oligohymenophorea</taxon>
        <taxon>Hymenostomatida</taxon>
        <taxon>Tetrahymenina</taxon>
        <taxon>Tetrahymenidae</taxon>
        <taxon>Tetrahymena</taxon>
    </lineage>
</organism>
<name>I7LZL7_TETTS</name>
<dbReference type="InterPro" id="IPR037185">
    <property type="entry name" value="EmrE-like"/>
</dbReference>
<reference evidence="4" key="1">
    <citation type="journal article" date="2006" name="PLoS Biol.">
        <title>Macronuclear genome sequence of the ciliate Tetrahymena thermophila, a model eukaryote.</title>
        <authorList>
            <person name="Eisen J.A."/>
            <person name="Coyne R.S."/>
            <person name="Wu M."/>
            <person name="Wu D."/>
            <person name="Thiagarajan M."/>
            <person name="Wortman J.R."/>
            <person name="Badger J.H."/>
            <person name="Ren Q."/>
            <person name="Amedeo P."/>
            <person name="Jones K.M."/>
            <person name="Tallon L.J."/>
            <person name="Delcher A.L."/>
            <person name="Salzberg S.L."/>
            <person name="Silva J.C."/>
            <person name="Haas B.J."/>
            <person name="Majoros W.H."/>
            <person name="Farzad M."/>
            <person name="Carlton J.M."/>
            <person name="Smith R.K. Jr."/>
            <person name="Garg J."/>
            <person name="Pearlman R.E."/>
            <person name="Karrer K.M."/>
            <person name="Sun L."/>
            <person name="Manning G."/>
            <person name="Elde N.C."/>
            <person name="Turkewitz A.P."/>
            <person name="Asai D.J."/>
            <person name="Wilkes D.E."/>
            <person name="Wang Y."/>
            <person name="Cai H."/>
            <person name="Collins K."/>
            <person name="Stewart B.A."/>
            <person name="Lee S.R."/>
            <person name="Wilamowska K."/>
            <person name="Weinberg Z."/>
            <person name="Ruzzo W.L."/>
            <person name="Wloga D."/>
            <person name="Gaertig J."/>
            <person name="Frankel J."/>
            <person name="Tsao C.-C."/>
            <person name="Gorovsky M.A."/>
            <person name="Keeling P.J."/>
            <person name="Waller R.F."/>
            <person name="Patron N.J."/>
            <person name="Cherry J.M."/>
            <person name="Stover N.A."/>
            <person name="Krieger C.J."/>
            <person name="del Toro C."/>
            <person name="Ryder H.F."/>
            <person name="Williamson S.C."/>
            <person name="Barbeau R.A."/>
            <person name="Hamilton E.P."/>
            <person name="Orias E."/>
        </authorList>
    </citation>
    <scope>NUCLEOTIDE SEQUENCE [LARGE SCALE GENOMIC DNA]</scope>
    <source>
        <strain evidence="4">SB210</strain>
    </source>
</reference>
<evidence type="ECO:0000313" key="4">
    <source>
        <dbReference type="Proteomes" id="UP000009168"/>
    </source>
</evidence>
<dbReference type="AlphaFoldDB" id="I7LZL7"/>
<evidence type="ECO:0000256" key="1">
    <source>
        <dbReference type="SAM" id="Phobius"/>
    </source>
</evidence>
<feature type="transmembrane region" description="Helical" evidence="1">
    <location>
        <begin position="94"/>
        <end position="115"/>
    </location>
</feature>
<feature type="transmembrane region" description="Helical" evidence="1">
    <location>
        <begin position="29"/>
        <end position="49"/>
    </location>
</feature>
<sequence>MVNFLNNLIRKALNLSIYIQEFEKKHGKIIPIAYTLISSLLFVIVSKIVRSLHGFGSSQIFFFRSIISLSISTILISIMGDSPYTNDKAIHKLLIFRCLIAGVGHYSFYQAMYMLDVTESVTIFQTSPFWVTILAGIILKEKIKANMFYTLFFSFLGILLIIQPPFMKNMFGMNNQQIEKDQSERILGFFFACLQSFMVGFAMVVVKKLSSGVSNLIIIHYALISGCLIGGLDIINYGKFNTEIFQSQTFILVFLVAIFNYSAQLLYSRAIMLGEASKLVPFTYSQIVFGFIIEILIFHQETNLLSILGSSLIIFGNIYSYKKR</sequence>
<feature type="domain" description="EamA" evidence="2">
    <location>
        <begin position="187"/>
        <end position="317"/>
    </location>
</feature>
<dbReference type="PANTHER" id="PTHR22911">
    <property type="entry name" value="ACYL-MALONYL CONDENSING ENZYME-RELATED"/>
    <property type="match status" value="1"/>
</dbReference>
<feature type="transmembrane region" description="Helical" evidence="1">
    <location>
        <begin position="304"/>
        <end position="321"/>
    </location>
</feature>
<dbReference type="GO" id="GO:0016020">
    <property type="term" value="C:membrane"/>
    <property type="evidence" value="ECO:0007669"/>
    <property type="project" value="InterPro"/>
</dbReference>
<dbReference type="OrthoDB" id="306876at2759"/>
<keyword evidence="1" id="KW-0472">Membrane</keyword>
<dbReference type="SUPFAM" id="SSF103481">
    <property type="entry name" value="Multidrug resistance efflux transporter EmrE"/>
    <property type="match status" value="2"/>
</dbReference>
<protein>
    <submittedName>
        <fullName evidence="3">EamA-like transporter family protein</fullName>
    </submittedName>
</protein>
<dbReference type="EMBL" id="GG662432">
    <property type="protein sequence ID" value="EAR84166.2"/>
    <property type="molecule type" value="Genomic_DNA"/>
</dbReference>
<feature type="domain" description="EamA" evidence="2">
    <location>
        <begin position="34"/>
        <end position="162"/>
    </location>
</feature>
<dbReference type="KEGG" id="tet:TTHERM_00723510"/>
<feature type="transmembrane region" description="Helical" evidence="1">
    <location>
        <begin position="249"/>
        <end position="267"/>
    </location>
</feature>
<dbReference type="InParanoid" id="I7LZL7"/>
<feature type="transmembrane region" description="Helical" evidence="1">
    <location>
        <begin position="186"/>
        <end position="206"/>
    </location>
</feature>
<keyword evidence="4" id="KW-1185">Reference proteome</keyword>
<evidence type="ECO:0000259" key="2">
    <source>
        <dbReference type="Pfam" id="PF00892"/>
    </source>
</evidence>
<feature type="transmembrane region" description="Helical" evidence="1">
    <location>
        <begin position="218"/>
        <end position="237"/>
    </location>
</feature>
<feature type="transmembrane region" description="Helical" evidence="1">
    <location>
        <begin position="279"/>
        <end position="298"/>
    </location>
</feature>
<feature type="transmembrane region" description="Helical" evidence="1">
    <location>
        <begin position="61"/>
        <end position="82"/>
    </location>
</feature>
<dbReference type="PANTHER" id="PTHR22911:SF137">
    <property type="entry name" value="SOLUTE CARRIER FAMILY 35 MEMBER G2-RELATED"/>
    <property type="match status" value="1"/>
</dbReference>
<dbReference type="GeneID" id="7840380"/>
<feature type="transmembrane region" description="Helical" evidence="1">
    <location>
        <begin position="121"/>
        <end position="139"/>
    </location>
</feature>
<dbReference type="RefSeq" id="XP_001031829.2">
    <property type="nucleotide sequence ID" value="XM_001031829.2"/>
</dbReference>
<proteinExistence type="predicted"/>
<gene>
    <name evidence="3" type="ORF">TTHERM_00723510</name>
</gene>
<dbReference type="InterPro" id="IPR000620">
    <property type="entry name" value="EamA_dom"/>
</dbReference>
<accession>I7LZL7</accession>
<feature type="transmembrane region" description="Helical" evidence="1">
    <location>
        <begin position="146"/>
        <end position="166"/>
    </location>
</feature>
<dbReference type="Proteomes" id="UP000009168">
    <property type="component" value="Unassembled WGS sequence"/>
</dbReference>